<dbReference type="InterPro" id="IPR013149">
    <property type="entry name" value="ADH-like_C"/>
</dbReference>
<comment type="cofactor">
    <cofactor evidence="1">
        <name>Zn(2+)</name>
        <dbReference type="ChEBI" id="CHEBI:29105"/>
    </cofactor>
</comment>
<dbReference type="AlphaFoldDB" id="A0A067MP96"/>
<dbReference type="Gene3D" id="3.90.180.10">
    <property type="entry name" value="Medium-chain alcohol dehydrogenases, catalytic domain"/>
    <property type="match status" value="1"/>
</dbReference>
<dbReference type="HOGENOM" id="CLU_026673_11_3_1"/>
<protein>
    <submittedName>
        <fullName evidence="6">Uncharacterized protein</fullName>
    </submittedName>
</protein>
<dbReference type="InterPro" id="IPR036291">
    <property type="entry name" value="NAD(P)-bd_dom_sf"/>
</dbReference>
<proteinExistence type="predicted"/>
<dbReference type="Pfam" id="PF08240">
    <property type="entry name" value="ADH_N"/>
    <property type="match status" value="1"/>
</dbReference>
<dbReference type="InParanoid" id="A0A067MP96"/>
<evidence type="ECO:0000313" key="7">
    <source>
        <dbReference type="Proteomes" id="UP000027195"/>
    </source>
</evidence>
<evidence type="ECO:0000313" key="6">
    <source>
        <dbReference type="EMBL" id="KDQ17588.1"/>
    </source>
</evidence>
<sequence length="438" mass="47384">MSEASEQRAVFWYPPSYDIRVETAPIPRIQEPDDAIVKITLAGLCGSDLHTYRGHGEDTKPFICGHEFIGQVIALGSSFETDAAGRPSLYSTLRVGDKVVSPFTVSCGECHFCRVGFTCRCVESRLFGTEMTPGGQAQYVRVPRAGGTLYSLSSPDFWGKPKPSPGRSSGVSYTDIADSSLLLLCDILPTGVFAAFQALHHPKVLPMVLTLPYPSSSLFGVTGEVAGVITTPLRPEDAVLTLAIVGLGPVGLCACVSLVDMLAARKVPYRIVAIDLVEARRQKARVMYDTIDRAERGEGEFVVASIEESKGIVEQWTQGVGCNAILEAVGNNSALALAYDLVRPFGHIVSVGVHGEPQMPFTGRQLYNKNVSFDFGRCPVRAMFPLAVDLLVRRQDVFGGVGEPASLIDRIVGFDEAVTSYDLFDKGKVGKVLFDPWK</sequence>
<dbReference type="InterPro" id="IPR013154">
    <property type="entry name" value="ADH-like_N"/>
</dbReference>
<keyword evidence="2" id="KW-0479">Metal-binding</keyword>
<dbReference type="EMBL" id="KL198023">
    <property type="protein sequence ID" value="KDQ17588.1"/>
    <property type="molecule type" value="Genomic_DNA"/>
</dbReference>
<reference evidence="7" key="1">
    <citation type="journal article" date="2014" name="Proc. Natl. Acad. Sci. U.S.A.">
        <title>Extensive sampling of basidiomycete genomes demonstrates inadequacy of the white-rot/brown-rot paradigm for wood decay fungi.</title>
        <authorList>
            <person name="Riley R."/>
            <person name="Salamov A.A."/>
            <person name="Brown D.W."/>
            <person name="Nagy L.G."/>
            <person name="Floudas D."/>
            <person name="Held B.W."/>
            <person name="Levasseur A."/>
            <person name="Lombard V."/>
            <person name="Morin E."/>
            <person name="Otillar R."/>
            <person name="Lindquist E.A."/>
            <person name="Sun H."/>
            <person name="LaButti K.M."/>
            <person name="Schmutz J."/>
            <person name="Jabbour D."/>
            <person name="Luo H."/>
            <person name="Baker S.E."/>
            <person name="Pisabarro A.G."/>
            <person name="Walton J.D."/>
            <person name="Blanchette R.A."/>
            <person name="Henrissat B."/>
            <person name="Martin F."/>
            <person name="Cullen D."/>
            <person name="Hibbett D.S."/>
            <person name="Grigoriev I.V."/>
        </authorList>
    </citation>
    <scope>NUCLEOTIDE SEQUENCE [LARGE SCALE GENOMIC DNA]</scope>
    <source>
        <strain evidence="7">FD-172 SS1</strain>
    </source>
</reference>
<dbReference type="PANTHER" id="PTHR42813">
    <property type="entry name" value="ZINC-TYPE ALCOHOL DEHYDROGENASE-LIKE"/>
    <property type="match status" value="1"/>
</dbReference>
<dbReference type="Proteomes" id="UP000027195">
    <property type="component" value="Unassembled WGS sequence"/>
</dbReference>
<keyword evidence="7" id="KW-1185">Reference proteome</keyword>
<evidence type="ECO:0000256" key="2">
    <source>
        <dbReference type="ARBA" id="ARBA00022723"/>
    </source>
</evidence>
<dbReference type="SUPFAM" id="SSF51735">
    <property type="entry name" value="NAD(P)-binding Rossmann-fold domains"/>
    <property type="match status" value="1"/>
</dbReference>
<organism evidence="6 7">
    <name type="scientific">Botryobasidium botryosum (strain FD-172 SS1)</name>
    <dbReference type="NCBI Taxonomy" id="930990"/>
    <lineage>
        <taxon>Eukaryota</taxon>
        <taxon>Fungi</taxon>
        <taxon>Dikarya</taxon>
        <taxon>Basidiomycota</taxon>
        <taxon>Agaricomycotina</taxon>
        <taxon>Agaricomycetes</taxon>
        <taxon>Cantharellales</taxon>
        <taxon>Botryobasidiaceae</taxon>
        <taxon>Botryobasidium</taxon>
    </lineage>
</organism>
<evidence type="ECO:0000256" key="3">
    <source>
        <dbReference type="ARBA" id="ARBA00022833"/>
    </source>
</evidence>
<keyword evidence="3" id="KW-0862">Zinc</keyword>
<dbReference type="Gene3D" id="3.40.50.720">
    <property type="entry name" value="NAD(P)-binding Rossmann-like Domain"/>
    <property type="match status" value="1"/>
</dbReference>
<dbReference type="SUPFAM" id="SSF50129">
    <property type="entry name" value="GroES-like"/>
    <property type="match status" value="1"/>
</dbReference>
<dbReference type="STRING" id="930990.A0A067MP96"/>
<evidence type="ECO:0000259" key="4">
    <source>
        <dbReference type="Pfam" id="PF00107"/>
    </source>
</evidence>
<evidence type="ECO:0000256" key="1">
    <source>
        <dbReference type="ARBA" id="ARBA00001947"/>
    </source>
</evidence>
<name>A0A067MP96_BOTB1</name>
<gene>
    <name evidence="6" type="ORF">BOTBODRAFT_29760</name>
</gene>
<dbReference type="InterPro" id="IPR011032">
    <property type="entry name" value="GroES-like_sf"/>
</dbReference>
<accession>A0A067MP96</accession>
<evidence type="ECO:0000259" key="5">
    <source>
        <dbReference type="Pfam" id="PF08240"/>
    </source>
</evidence>
<feature type="domain" description="Alcohol dehydrogenase-like C-terminal" evidence="4">
    <location>
        <begin position="250"/>
        <end position="390"/>
    </location>
</feature>
<dbReference type="OrthoDB" id="3941538at2759"/>
<dbReference type="Pfam" id="PF00107">
    <property type="entry name" value="ADH_zinc_N"/>
    <property type="match status" value="1"/>
</dbReference>
<feature type="domain" description="Alcohol dehydrogenase-like N-terminal" evidence="5">
    <location>
        <begin position="32"/>
        <end position="145"/>
    </location>
</feature>
<dbReference type="PANTHER" id="PTHR42813:SF2">
    <property type="entry name" value="DEHYDROGENASE, ZINC-CONTAINING, PUTATIVE (AFU_ORTHOLOGUE AFUA_2G02810)-RELATED"/>
    <property type="match status" value="1"/>
</dbReference>
<dbReference type="GO" id="GO:0046872">
    <property type="term" value="F:metal ion binding"/>
    <property type="evidence" value="ECO:0007669"/>
    <property type="project" value="UniProtKB-KW"/>
</dbReference>